<evidence type="ECO:0000256" key="1">
    <source>
        <dbReference type="SAM" id="SignalP"/>
    </source>
</evidence>
<accession>A0A4U1CNH0</accession>
<dbReference type="EMBL" id="SWBQ01000002">
    <property type="protein sequence ID" value="TKC06954.1"/>
    <property type="molecule type" value="Genomic_DNA"/>
</dbReference>
<protein>
    <recommendedName>
        <fullName evidence="4">DUF4390 domain-containing protein</fullName>
    </recommendedName>
</protein>
<feature type="chain" id="PRO_5020507418" description="DUF4390 domain-containing protein" evidence="1">
    <location>
        <begin position="33"/>
        <end position="228"/>
    </location>
</feature>
<dbReference type="RefSeq" id="WP_136835228.1">
    <property type="nucleotide sequence ID" value="NZ_SWBQ01000002.1"/>
</dbReference>
<feature type="signal peptide" evidence="1">
    <location>
        <begin position="1"/>
        <end position="32"/>
    </location>
</feature>
<evidence type="ECO:0000313" key="3">
    <source>
        <dbReference type="Proteomes" id="UP000307244"/>
    </source>
</evidence>
<name>A0A4U1CNH0_9SPHI</name>
<reference evidence="2 3" key="1">
    <citation type="submission" date="2019-04" db="EMBL/GenBank/DDBJ databases">
        <title>Pedobacter sp. RP-3-15 sp. nov., isolated from Arctic soil.</title>
        <authorList>
            <person name="Dahal R.H."/>
            <person name="Kim D.-U."/>
        </authorList>
    </citation>
    <scope>NUCLEOTIDE SEQUENCE [LARGE SCALE GENOMIC DNA]</scope>
    <source>
        <strain evidence="2 3">RP-3-15</strain>
    </source>
</reference>
<comment type="caution">
    <text evidence="2">The sequence shown here is derived from an EMBL/GenBank/DDBJ whole genome shotgun (WGS) entry which is preliminary data.</text>
</comment>
<evidence type="ECO:0000313" key="2">
    <source>
        <dbReference type="EMBL" id="TKC06954.1"/>
    </source>
</evidence>
<keyword evidence="3" id="KW-1185">Reference proteome</keyword>
<organism evidence="2 3">
    <name type="scientific">Pedobacter frigoris</name>
    <dbReference type="NCBI Taxonomy" id="2571272"/>
    <lineage>
        <taxon>Bacteria</taxon>
        <taxon>Pseudomonadati</taxon>
        <taxon>Bacteroidota</taxon>
        <taxon>Sphingobacteriia</taxon>
        <taxon>Sphingobacteriales</taxon>
        <taxon>Sphingobacteriaceae</taxon>
        <taxon>Pedobacter</taxon>
    </lineage>
</organism>
<proteinExistence type="predicted"/>
<sequence>MMEKISLKIKKILACISSIFFCLLLCGGAVTAQSGSEIKFNVMDDMFATDKNLVSVSAIVNAKQSAEDGIHFSVVVKNNSDKTLFINNTASQLFVSLFNEFGFDITVKSVYQRSSANERDGSWKFRSESVFPSKLYTNGKEEKIDIKMRQYFEVPGGGTSRVDLIIKDVKKVENTEDSKDQYLKPIVKLNPGKYKLQMFLGIISKDKSKSGGLIAGFHLPSIDIDYTR</sequence>
<dbReference type="Proteomes" id="UP000307244">
    <property type="component" value="Unassembled WGS sequence"/>
</dbReference>
<evidence type="ECO:0008006" key="4">
    <source>
        <dbReference type="Google" id="ProtNLM"/>
    </source>
</evidence>
<keyword evidence="1" id="KW-0732">Signal</keyword>
<gene>
    <name evidence="2" type="ORF">FA047_06695</name>
</gene>
<dbReference type="AlphaFoldDB" id="A0A4U1CNH0"/>